<dbReference type="PANTHER" id="PTHR21497:SF39">
    <property type="entry name" value="E3 UBIQUITIN-PROTEIN LIGASE UBR3"/>
    <property type="match status" value="1"/>
</dbReference>
<dbReference type="GO" id="GO:0016567">
    <property type="term" value="P:protein ubiquitination"/>
    <property type="evidence" value="ECO:0007669"/>
    <property type="project" value="UniProtKB-UniRule"/>
</dbReference>
<keyword evidence="6 10" id="KW-0833">Ubl conjugation pathway</keyword>
<feature type="zinc finger region" description="UBR-type" evidence="9">
    <location>
        <begin position="122"/>
        <end position="193"/>
    </location>
</feature>
<dbReference type="SMART" id="SM00396">
    <property type="entry name" value="ZnF_UBR1"/>
    <property type="match status" value="1"/>
</dbReference>
<dbReference type="AlphaFoldDB" id="A0A0N5ACJ6"/>
<dbReference type="GO" id="GO:0005737">
    <property type="term" value="C:cytoplasm"/>
    <property type="evidence" value="ECO:0007669"/>
    <property type="project" value="TreeGrafter"/>
</dbReference>
<dbReference type="WBParaSite" id="SMUV_0000187201-mRNA-1">
    <property type="protein sequence ID" value="SMUV_0000187201-mRNA-1"/>
    <property type="gene ID" value="SMUV_0000187201"/>
</dbReference>
<evidence type="ECO:0000256" key="4">
    <source>
        <dbReference type="ARBA" id="ARBA00022723"/>
    </source>
</evidence>
<evidence type="ECO:0000256" key="7">
    <source>
        <dbReference type="ARBA" id="ARBA00022833"/>
    </source>
</evidence>
<keyword evidence="7 10" id="KW-0862">Zinc</keyword>
<keyword evidence="3 10" id="KW-0808">Transferase</keyword>
<dbReference type="GO" id="GO:0000151">
    <property type="term" value="C:ubiquitin ligase complex"/>
    <property type="evidence" value="ECO:0007669"/>
    <property type="project" value="TreeGrafter"/>
</dbReference>
<dbReference type="STRING" id="451379.A0A0N5ACJ6"/>
<evidence type="ECO:0000313" key="12">
    <source>
        <dbReference type="Proteomes" id="UP000046393"/>
    </source>
</evidence>
<dbReference type="UniPathway" id="UPA00143"/>
<dbReference type="Pfam" id="PF02207">
    <property type="entry name" value="zf-UBR"/>
    <property type="match status" value="1"/>
</dbReference>
<dbReference type="Proteomes" id="UP000046393">
    <property type="component" value="Unplaced"/>
</dbReference>
<dbReference type="InterPro" id="IPR039164">
    <property type="entry name" value="UBR1-like"/>
</dbReference>
<keyword evidence="5 10" id="KW-0863">Zinc-finger</keyword>
<evidence type="ECO:0000256" key="5">
    <source>
        <dbReference type="ARBA" id="ARBA00022771"/>
    </source>
</evidence>
<organism evidence="12 13">
    <name type="scientific">Syphacia muris</name>
    <dbReference type="NCBI Taxonomy" id="451379"/>
    <lineage>
        <taxon>Eukaryota</taxon>
        <taxon>Metazoa</taxon>
        <taxon>Ecdysozoa</taxon>
        <taxon>Nematoda</taxon>
        <taxon>Chromadorea</taxon>
        <taxon>Rhabditida</taxon>
        <taxon>Spirurina</taxon>
        <taxon>Oxyuridomorpha</taxon>
        <taxon>Oxyuroidea</taxon>
        <taxon>Oxyuridae</taxon>
        <taxon>Syphacia</taxon>
    </lineage>
</organism>
<dbReference type="GO" id="GO:0071596">
    <property type="term" value="P:ubiquitin-dependent protein catabolic process via the N-end rule pathway"/>
    <property type="evidence" value="ECO:0007669"/>
    <property type="project" value="UniProtKB-UniRule"/>
</dbReference>
<keyword evidence="12" id="KW-1185">Reference proteome</keyword>
<comment type="similarity">
    <text evidence="8 10">Belongs to the E3 ubiquitin-protein ligase UBR1-like family.</text>
</comment>
<keyword evidence="4 10" id="KW-0479">Metal-binding</keyword>
<evidence type="ECO:0000256" key="1">
    <source>
        <dbReference type="ARBA" id="ARBA00000900"/>
    </source>
</evidence>
<comment type="function">
    <text evidence="10">Ubiquitin ligase protein which is a component of the N-end rule pathway. Recognizes and binds to proteins bearing specific N-terminal residues that are destabilizing according to the N-end rule, leading to their ubiquitination and subsequent degradation.</text>
</comment>
<sequence>MPPGDSLDEGNSSYKSFSEGIDEKIGELYWEDKVMEEAKYFKRISDDLKDAGCPLFGGEFREDLPETIREKAAALNKKIDSMLDFGKQLNSSVARDQLRLFLAQGEPLSAFREKIKGFDFCLKCNAIWSSDAIAYRCSTCAYNPCMSLCLECFRNANHEGHDFNRFFSQAGGACDCGNSEVLRESGFCSRHGCNAKRPPIPSPNIISLVEYVIPKLFVQMFLHFRGWKQL</sequence>
<evidence type="ECO:0000256" key="9">
    <source>
        <dbReference type="PROSITE-ProRule" id="PRU00508"/>
    </source>
</evidence>
<accession>A0A0N5ACJ6</accession>
<evidence type="ECO:0000259" key="11">
    <source>
        <dbReference type="PROSITE" id="PS51157"/>
    </source>
</evidence>
<protein>
    <recommendedName>
        <fullName evidence="10">E3 ubiquitin-protein ligase</fullName>
        <ecNumber evidence="10">2.3.2.27</ecNumber>
    </recommendedName>
</protein>
<evidence type="ECO:0000256" key="8">
    <source>
        <dbReference type="ARBA" id="ARBA00046341"/>
    </source>
</evidence>
<reference evidence="13" key="1">
    <citation type="submission" date="2017-02" db="UniProtKB">
        <authorList>
            <consortium name="WormBaseParasite"/>
        </authorList>
    </citation>
    <scope>IDENTIFICATION</scope>
</reference>
<evidence type="ECO:0000256" key="10">
    <source>
        <dbReference type="RuleBase" id="RU366018"/>
    </source>
</evidence>
<dbReference type="GO" id="GO:0008270">
    <property type="term" value="F:zinc ion binding"/>
    <property type="evidence" value="ECO:0007669"/>
    <property type="project" value="UniProtKB-UniRule"/>
</dbReference>
<evidence type="ECO:0000313" key="13">
    <source>
        <dbReference type="WBParaSite" id="SMUV_0000187201-mRNA-1"/>
    </source>
</evidence>
<proteinExistence type="inferred from homology"/>
<name>A0A0N5ACJ6_9BILA</name>
<dbReference type="CDD" id="cd19673">
    <property type="entry name" value="UBR-box_UBR3"/>
    <property type="match status" value="1"/>
</dbReference>
<dbReference type="InterPro" id="IPR003126">
    <property type="entry name" value="Znf_UBR"/>
</dbReference>
<evidence type="ECO:0000256" key="3">
    <source>
        <dbReference type="ARBA" id="ARBA00022679"/>
    </source>
</evidence>
<dbReference type="FunFam" id="2.10.110.30:FF:000002">
    <property type="entry name" value="Putative e3 ubiquitin-protein ligase ubr3"/>
    <property type="match status" value="1"/>
</dbReference>
<dbReference type="EC" id="2.3.2.27" evidence="10"/>
<dbReference type="PROSITE" id="PS51157">
    <property type="entry name" value="ZF_UBR"/>
    <property type="match status" value="1"/>
</dbReference>
<evidence type="ECO:0000256" key="2">
    <source>
        <dbReference type="ARBA" id="ARBA00004906"/>
    </source>
</evidence>
<comment type="pathway">
    <text evidence="2 10">Protein modification; protein ubiquitination.</text>
</comment>
<comment type="catalytic activity">
    <reaction evidence="1 10">
        <text>S-ubiquitinyl-[E2 ubiquitin-conjugating enzyme]-L-cysteine + [acceptor protein]-L-lysine = [E2 ubiquitin-conjugating enzyme]-L-cysteine + N(6)-ubiquitinyl-[acceptor protein]-L-lysine.</text>
        <dbReference type="EC" id="2.3.2.27"/>
    </reaction>
</comment>
<dbReference type="GO" id="GO:0061630">
    <property type="term" value="F:ubiquitin protein ligase activity"/>
    <property type="evidence" value="ECO:0007669"/>
    <property type="project" value="UniProtKB-UniRule"/>
</dbReference>
<dbReference type="PANTHER" id="PTHR21497">
    <property type="entry name" value="UBIQUITIN LIGASE E3 ALPHA-RELATED"/>
    <property type="match status" value="1"/>
</dbReference>
<dbReference type="Gene3D" id="2.10.110.30">
    <property type="match status" value="1"/>
</dbReference>
<evidence type="ECO:0000256" key="6">
    <source>
        <dbReference type="ARBA" id="ARBA00022786"/>
    </source>
</evidence>
<feature type="domain" description="UBR-type" evidence="11">
    <location>
        <begin position="122"/>
        <end position="193"/>
    </location>
</feature>